<sequence length="1049" mass="119476">MEAIAALGVAGNVVQFLDFGQKLISTSLEIYTAGTGVTVSNKESETLLKDFIESIDTVSENLLQYDTRLGEKLPQATAQNGLQDIINDCRNLAAELLVRFEKLKLQRKPGRWQSTAKAVQCMWQDSELVGLQQRLSKYQSQLAWHILLSLRQDFTLMADRQVDQFTEFQNSMTQTLSDEIRRQWEILPRWPIPEVKEDSDKNGRDSSVPLIPLKVRGTRGEDKLTLLSAGNGSSKTIEESIIQDTAHGFATKLAEIESEVWNSLTFPIMTDREDEIADAELQTFDWIFKRPRSKDRRWDNYLKWLETGDGLYWINGKAGSGKSTLMKHLFNHDLTRQALNHWAGNLPLAIAGFFFWYSGGELQKTQVGLLRSLLYQYLKNHRELIPVVLSESLGLTTTDLAGHWTLSRLKRAFARLIHQDICPLKICIFVDGLDEYHGDHSEIARLFVEVGQSKHVKVCVSSRPLLVFERGFGSFPGLSLQNLTFDDIKIYVKSRLGDNERMKELKYEEPELQPRLIDEILNKAAGVFLWVKLVVQSLMEGIGNFDRGEDLERRLQELPDDLEDLYWHMLGRVKPSWYLEEGFRLLLLVKAAHHRLTLRQLCFAETPDLKFAILSEPLKFSQKKQKDMCISMRGRTKSRCLGLLEVSNTAETSPTKQTVQFLHKSVKDFLETPNAQRHISKCLCGKGFDPDVQLMSGFLIELKHISELNALKREAWFDHAKPLIRLFMNHARRAEENSQGAQVELVDELDNVARWLWGLVTFKAAEEKLMHWSVAKRRPPRADNKKNYTEGSRDASYVKSKILESPDSTAAQTISRIQPTFAFFAAQQGLRHYLSAKGETEALAYANCLYSPSQQSNNATDSNPKGEGTSIFPLSSMPRNVLAPDLQSERRVSMEPIEAYVHEDFSPALSFPSTPSNPSSVNIHEVNPRSDISTVDYSDYTSEVSGEHTESRHPRRSWKAIQWHYLSESLFSRLRMIFKQVKNHHPGPRPRPAKDIKDRERDLLVARVDDGVLVNSNLENDIASNRVKVTSLATESFSSNKNNTLVLSL</sequence>
<dbReference type="InterPro" id="IPR056884">
    <property type="entry name" value="NPHP3-like_N"/>
</dbReference>
<reference evidence="5 6" key="1">
    <citation type="submission" date="2016-04" db="EMBL/GenBank/DDBJ databases">
        <title>A degradative enzymes factory behind the ericoid mycorrhizal symbiosis.</title>
        <authorList>
            <consortium name="DOE Joint Genome Institute"/>
            <person name="Martino E."/>
            <person name="Morin E."/>
            <person name="Grelet G."/>
            <person name="Kuo A."/>
            <person name="Kohler A."/>
            <person name="Daghino S."/>
            <person name="Barry K."/>
            <person name="Choi C."/>
            <person name="Cichocki N."/>
            <person name="Clum A."/>
            <person name="Copeland A."/>
            <person name="Hainaut M."/>
            <person name="Haridas S."/>
            <person name="Labutti K."/>
            <person name="Lindquist E."/>
            <person name="Lipzen A."/>
            <person name="Khouja H.-R."/>
            <person name="Murat C."/>
            <person name="Ohm R."/>
            <person name="Olson A."/>
            <person name="Spatafora J."/>
            <person name="Veneault-Fourrey C."/>
            <person name="Henrissat B."/>
            <person name="Grigoriev I."/>
            <person name="Martin F."/>
            <person name="Perotto S."/>
        </authorList>
    </citation>
    <scope>NUCLEOTIDE SEQUENCE [LARGE SCALE GENOMIC DNA]</scope>
    <source>
        <strain evidence="5 6">E</strain>
    </source>
</reference>
<dbReference type="Pfam" id="PF24883">
    <property type="entry name" value="NPHP3_N"/>
    <property type="match status" value="1"/>
</dbReference>
<gene>
    <name evidence="5" type="ORF">K444DRAFT_626482</name>
</gene>
<dbReference type="Pfam" id="PF25053">
    <property type="entry name" value="DUF7791"/>
    <property type="match status" value="1"/>
</dbReference>
<keyword evidence="1" id="KW-0677">Repeat</keyword>
<dbReference type="InterPro" id="IPR056693">
    <property type="entry name" value="DUF7791"/>
</dbReference>
<feature type="region of interest" description="Disordered" evidence="2">
    <location>
        <begin position="853"/>
        <end position="874"/>
    </location>
</feature>
<evidence type="ECO:0000313" key="6">
    <source>
        <dbReference type="Proteomes" id="UP000235371"/>
    </source>
</evidence>
<dbReference type="RefSeq" id="XP_024740694.1">
    <property type="nucleotide sequence ID" value="XM_024882654.1"/>
</dbReference>
<dbReference type="PANTHER" id="PTHR10039:SF5">
    <property type="entry name" value="NACHT DOMAIN-CONTAINING PROTEIN"/>
    <property type="match status" value="1"/>
</dbReference>
<dbReference type="Proteomes" id="UP000235371">
    <property type="component" value="Unassembled WGS sequence"/>
</dbReference>
<feature type="domain" description="DUF7791" evidence="4">
    <location>
        <begin position="592"/>
        <end position="707"/>
    </location>
</feature>
<dbReference type="InParanoid" id="A0A2J6TL94"/>
<keyword evidence="6" id="KW-1185">Reference proteome</keyword>
<accession>A0A2J6TL94</accession>
<proteinExistence type="predicted"/>
<name>A0A2J6TL94_9HELO</name>
<dbReference type="Gene3D" id="3.40.50.300">
    <property type="entry name" value="P-loop containing nucleotide triphosphate hydrolases"/>
    <property type="match status" value="1"/>
</dbReference>
<evidence type="ECO:0000259" key="4">
    <source>
        <dbReference type="Pfam" id="PF25053"/>
    </source>
</evidence>
<evidence type="ECO:0000313" key="5">
    <source>
        <dbReference type="EMBL" id="PMD63790.1"/>
    </source>
</evidence>
<evidence type="ECO:0000256" key="1">
    <source>
        <dbReference type="ARBA" id="ARBA00022737"/>
    </source>
</evidence>
<dbReference type="PANTHER" id="PTHR10039">
    <property type="entry name" value="AMELOGENIN"/>
    <property type="match status" value="1"/>
</dbReference>
<dbReference type="EMBL" id="KZ613779">
    <property type="protein sequence ID" value="PMD63790.1"/>
    <property type="molecule type" value="Genomic_DNA"/>
</dbReference>
<dbReference type="OrthoDB" id="443402at2759"/>
<evidence type="ECO:0000259" key="3">
    <source>
        <dbReference type="Pfam" id="PF24883"/>
    </source>
</evidence>
<protein>
    <submittedName>
        <fullName evidence="5">Uncharacterized protein</fullName>
    </submittedName>
</protein>
<feature type="domain" description="Nephrocystin 3-like N-terminal" evidence="3">
    <location>
        <begin position="299"/>
        <end position="463"/>
    </location>
</feature>
<dbReference type="AlphaFoldDB" id="A0A2J6TL94"/>
<dbReference type="STRING" id="1095630.A0A2J6TL94"/>
<dbReference type="SUPFAM" id="SSF52540">
    <property type="entry name" value="P-loop containing nucleoside triphosphate hydrolases"/>
    <property type="match status" value="1"/>
</dbReference>
<dbReference type="GeneID" id="36590731"/>
<feature type="compositionally biased region" description="Polar residues" evidence="2">
    <location>
        <begin position="853"/>
        <end position="863"/>
    </location>
</feature>
<organism evidence="5 6">
    <name type="scientific">Hyaloscypha bicolor E</name>
    <dbReference type="NCBI Taxonomy" id="1095630"/>
    <lineage>
        <taxon>Eukaryota</taxon>
        <taxon>Fungi</taxon>
        <taxon>Dikarya</taxon>
        <taxon>Ascomycota</taxon>
        <taxon>Pezizomycotina</taxon>
        <taxon>Leotiomycetes</taxon>
        <taxon>Helotiales</taxon>
        <taxon>Hyaloscyphaceae</taxon>
        <taxon>Hyaloscypha</taxon>
        <taxon>Hyaloscypha bicolor</taxon>
    </lineage>
</organism>
<evidence type="ECO:0000256" key="2">
    <source>
        <dbReference type="SAM" id="MobiDB-lite"/>
    </source>
</evidence>
<dbReference type="InterPro" id="IPR027417">
    <property type="entry name" value="P-loop_NTPase"/>
</dbReference>